<evidence type="ECO:0000313" key="5">
    <source>
        <dbReference type="Proteomes" id="UP001321526"/>
    </source>
</evidence>
<evidence type="ECO:0000313" key="4">
    <source>
        <dbReference type="EMBL" id="WFF42572.1"/>
    </source>
</evidence>
<keyword evidence="5" id="KW-1185">Reference proteome</keyword>
<dbReference type="PANTHER" id="PTHR38687:SF1">
    <property type="entry name" value="CELL DIVISION PROTEIN DEDD"/>
    <property type="match status" value="1"/>
</dbReference>
<dbReference type="InterPro" id="IPR036680">
    <property type="entry name" value="SPOR-like_sf"/>
</dbReference>
<keyword evidence="2" id="KW-0472">Membrane</keyword>
<dbReference type="RefSeq" id="WP_110689477.1">
    <property type="nucleotide sequence ID" value="NZ_CP035631.1"/>
</dbReference>
<gene>
    <name evidence="4" type="ORF">EVC62_14285</name>
</gene>
<dbReference type="Proteomes" id="UP001321526">
    <property type="component" value="Chromosome"/>
</dbReference>
<reference evidence="4 5" key="1">
    <citation type="submission" date="2019-01" db="EMBL/GenBank/DDBJ databases">
        <title>Genome sequence of Salinicola endophyticus REST5.</title>
        <authorList>
            <person name="Nascimento F.X."/>
        </authorList>
    </citation>
    <scope>NUCLEOTIDE SEQUENCE [LARGE SCALE GENOMIC DNA]</scope>
    <source>
        <strain evidence="4 5">REST5</strain>
    </source>
</reference>
<dbReference type="PROSITE" id="PS51724">
    <property type="entry name" value="SPOR"/>
    <property type="match status" value="1"/>
</dbReference>
<feature type="domain" description="SPOR" evidence="3">
    <location>
        <begin position="157"/>
        <end position="233"/>
    </location>
</feature>
<keyword evidence="2" id="KW-0812">Transmembrane</keyword>
<protein>
    <submittedName>
        <fullName evidence="4">Acetyl-CoA carboxylase subunit beta</fullName>
    </submittedName>
</protein>
<dbReference type="SUPFAM" id="SSF110997">
    <property type="entry name" value="Sporulation related repeat"/>
    <property type="match status" value="1"/>
</dbReference>
<feature type="transmembrane region" description="Helical" evidence="2">
    <location>
        <begin position="9"/>
        <end position="27"/>
    </location>
</feature>
<proteinExistence type="predicted"/>
<feature type="compositionally biased region" description="Low complexity" evidence="1">
    <location>
        <begin position="130"/>
        <end position="143"/>
    </location>
</feature>
<dbReference type="Pfam" id="PF05036">
    <property type="entry name" value="SPOR"/>
    <property type="match status" value="1"/>
</dbReference>
<dbReference type="InterPro" id="IPR007730">
    <property type="entry name" value="SPOR-like_dom"/>
</dbReference>
<dbReference type="PANTHER" id="PTHR38687">
    <property type="entry name" value="CELL DIVISION PROTEIN DEDD-RELATED"/>
    <property type="match status" value="1"/>
</dbReference>
<dbReference type="Gene3D" id="3.30.70.1070">
    <property type="entry name" value="Sporulation related repeat"/>
    <property type="match status" value="1"/>
</dbReference>
<sequence>MKYGWRERISGAVILVALGAIFVPMLFDDPEPRQQGPEPVMVIEQPVGGGEARQRIIEAPQPPASVAQRDSGGNTSAVPEPDTSAQLGGGGESFGQGAGSTSEEKSGNSQATQPRTDPIAELAQSDTSQPAKRQAPASQAAPAKPEPAPSTPTRTAASKDGGWVVQVGSFGQKDNATRLAAKLKNQGFAAYSQPRDNNLTSVYVGPFASSEAGEKARAELKQSANLSGLLIRKPGS</sequence>
<dbReference type="InterPro" id="IPR052521">
    <property type="entry name" value="Cell_div_SPOR-domain"/>
</dbReference>
<evidence type="ECO:0000259" key="3">
    <source>
        <dbReference type="PROSITE" id="PS51724"/>
    </source>
</evidence>
<organism evidence="4 5">
    <name type="scientific">Salinicola endophyticus</name>
    <dbReference type="NCBI Taxonomy" id="1949083"/>
    <lineage>
        <taxon>Bacteria</taxon>
        <taxon>Pseudomonadati</taxon>
        <taxon>Pseudomonadota</taxon>
        <taxon>Gammaproteobacteria</taxon>
        <taxon>Oceanospirillales</taxon>
        <taxon>Halomonadaceae</taxon>
        <taxon>Salinicola</taxon>
    </lineage>
</organism>
<accession>A0ABY8FIC4</accession>
<feature type="region of interest" description="Disordered" evidence="1">
    <location>
        <begin position="32"/>
        <end position="161"/>
    </location>
</feature>
<evidence type="ECO:0000256" key="2">
    <source>
        <dbReference type="SAM" id="Phobius"/>
    </source>
</evidence>
<feature type="compositionally biased region" description="Gly residues" evidence="1">
    <location>
        <begin position="87"/>
        <end position="98"/>
    </location>
</feature>
<name>A0ABY8FIC4_9GAMM</name>
<evidence type="ECO:0000256" key="1">
    <source>
        <dbReference type="SAM" id="MobiDB-lite"/>
    </source>
</evidence>
<dbReference type="EMBL" id="CP035631">
    <property type="protein sequence ID" value="WFF42572.1"/>
    <property type="molecule type" value="Genomic_DNA"/>
</dbReference>
<keyword evidence="2" id="KW-1133">Transmembrane helix</keyword>